<dbReference type="Proteomes" id="UP001348149">
    <property type="component" value="Unassembled WGS sequence"/>
</dbReference>
<dbReference type="Pfam" id="PF06897">
    <property type="entry name" value="DUF1269"/>
    <property type="match status" value="1"/>
</dbReference>
<feature type="transmembrane region" description="Helical" evidence="1">
    <location>
        <begin position="64"/>
        <end position="94"/>
    </location>
</feature>
<organism evidence="2 3">
    <name type="scientific">Mesobacterium hydrothermale</name>
    <dbReference type="NCBI Taxonomy" id="3111907"/>
    <lineage>
        <taxon>Bacteria</taxon>
        <taxon>Pseudomonadati</taxon>
        <taxon>Pseudomonadota</taxon>
        <taxon>Alphaproteobacteria</taxon>
        <taxon>Rhodobacterales</taxon>
        <taxon>Roseobacteraceae</taxon>
        <taxon>Mesobacterium</taxon>
    </lineage>
</organism>
<sequence length="176" mass="18676">MSELMVIGYNNPKTAEEARKALFGMAKEYLVDVADAVVATVDEKGKVKLGQIVHPWSVGMAGGAFWGLLIGLIFFMPLVGVLTGAAAGALTGALSDYGINDQFMKDVSDVLQPGQAALFILAKQNAPEKVVEELGKFGGTILRTNLDTEQEAKLRAAFDHAHEELTGQTGQSEVPA</sequence>
<dbReference type="RefSeq" id="WP_326299470.1">
    <property type="nucleotide sequence ID" value="NZ_JAYLLH010000055.1"/>
</dbReference>
<accession>A0ABU6HM42</accession>
<keyword evidence="1" id="KW-1133">Transmembrane helix</keyword>
<keyword evidence="1" id="KW-0472">Membrane</keyword>
<evidence type="ECO:0000313" key="3">
    <source>
        <dbReference type="Proteomes" id="UP001348149"/>
    </source>
</evidence>
<keyword evidence="3" id="KW-1185">Reference proteome</keyword>
<proteinExistence type="predicted"/>
<keyword evidence="1" id="KW-0812">Transmembrane</keyword>
<evidence type="ECO:0000256" key="1">
    <source>
        <dbReference type="SAM" id="Phobius"/>
    </source>
</evidence>
<comment type="caution">
    <text evidence="2">The sequence shown here is derived from an EMBL/GenBank/DDBJ whole genome shotgun (WGS) entry which is preliminary data.</text>
</comment>
<dbReference type="EMBL" id="JAYLLH010000055">
    <property type="protein sequence ID" value="MEC3863386.1"/>
    <property type="molecule type" value="Genomic_DNA"/>
</dbReference>
<evidence type="ECO:0000313" key="2">
    <source>
        <dbReference type="EMBL" id="MEC3863386.1"/>
    </source>
</evidence>
<protein>
    <submittedName>
        <fullName evidence="2">DUF1269 domain-containing protein</fullName>
    </submittedName>
</protein>
<name>A0ABU6HM42_9RHOB</name>
<reference evidence="2 3" key="1">
    <citation type="submission" date="2024-01" db="EMBL/GenBank/DDBJ databases">
        <title>Mesobacterium rodlantinim sp. nov., isolated from shallow sea hydrothermal systems off Kueishantao Island.</title>
        <authorList>
            <person name="Su Z."/>
            <person name="Tang K."/>
        </authorList>
    </citation>
    <scope>NUCLEOTIDE SEQUENCE [LARGE SCALE GENOMIC DNA]</scope>
    <source>
        <strain evidence="2 3">TK19101</strain>
    </source>
</reference>
<dbReference type="InterPro" id="IPR009200">
    <property type="entry name" value="DUF1269_membrane"/>
</dbReference>
<gene>
    <name evidence="2" type="ORF">VK792_19020</name>
</gene>